<dbReference type="Gene3D" id="3.40.50.300">
    <property type="entry name" value="P-loop containing nucleotide triphosphate hydrolases"/>
    <property type="match status" value="1"/>
</dbReference>
<dbReference type="InterPro" id="IPR031167">
    <property type="entry name" value="G_OBG"/>
</dbReference>
<evidence type="ECO:0000259" key="4">
    <source>
        <dbReference type="PROSITE" id="PS51710"/>
    </source>
</evidence>
<keyword evidence="1" id="KW-0547">Nucleotide-binding</keyword>
<dbReference type="PROSITE" id="PS00905">
    <property type="entry name" value="GTP1_OBG"/>
    <property type="match status" value="1"/>
</dbReference>
<dbReference type="EMBL" id="LCKQ01000036">
    <property type="protein sequence ID" value="KKU01825.1"/>
    <property type="molecule type" value="Genomic_DNA"/>
</dbReference>
<comment type="caution">
    <text evidence="5">The sequence shown here is derived from an EMBL/GenBank/DDBJ whole genome shotgun (WGS) entry which is preliminary data.</text>
</comment>
<dbReference type="PANTHER" id="PTHR43127">
    <property type="entry name" value="DEVELOPMENTALLY-REGULATED GTP-BINDING PROTEIN 2"/>
    <property type="match status" value="1"/>
</dbReference>
<dbReference type="InterPro" id="IPR006074">
    <property type="entry name" value="GTP1-OBG_CS"/>
</dbReference>
<dbReference type="Proteomes" id="UP000034086">
    <property type="component" value="Unassembled WGS sequence"/>
</dbReference>
<dbReference type="PROSITE" id="PS51710">
    <property type="entry name" value="G_OBG"/>
    <property type="match status" value="1"/>
</dbReference>
<accession>A0A0G1PZJ8</accession>
<dbReference type="InterPro" id="IPR012676">
    <property type="entry name" value="TGS-like"/>
</dbReference>
<dbReference type="Pfam" id="PF16897">
    <property type="entry name" value="MMR_HSR1_Xtn"/>
    <property type="match status" value="1"/>
</dbReference>
<dbReference type="SUPFAM" id="SSF81271">
    <property type="entry name" value="TGS-like"/>
    <property type="match status" value="1"/>
</dbReference>
<dbReference type="NCBIfam" id="TIGR00231">
    <property type="entry name" value="small_GTP"/>
    <property type="match status" value="1"/>
</dbReference>
<feature type="domain" description="OBG-type G" evidence="4">
    <location>
        <begin position="64"/>
        <end position="282"/>
    </location>
</feature>
<dbReference type="AlphaFoldDB" id="A0A0G1PZJ8"/>
<reference evidence="5 6" key="1">
    <citation type="journal article" date="2015" name="Nature">
        <title>rRNA introns, odd ribosomes, and small enigmatic genomes across a large radiation of phyla.</title>
        <authorList>
            <person name="Brown C.T."/>
            <person name="Hug L.A."/>
            <person name="Thomas B.C."/>
            <person name="Sharon I."/>
            <person name="Castelle C.J."/>
            <person name="Singh A."/>
            <person name="Wilkins M.J."/>
            <person name="Williams K.H."/>
            <person name="Banfield J.F."/>
        </authorList>
    </citation>
    <scope>NUCLEOTIDE SEQUENCE [LARGE SCALE GENOMIC DNA]</scope>
</reference>
<keyword evidence="3" id="KW-0342">GTP-binding</keyword>
<name>A0A0G1PZJ8_9BACT</name>
<evidence type="ECO:0000313" key="6">
    <source>
        <dbReference type="Proteomes" id="UP000034086"/>
    </source>
</evidence>
<dbReference type="InterPro" id="IPR005225">
    <property type="entry name" value="Small_GTP-bd"/>
</dbReference>
<gene>
    <name evidence="5" type="ORF">UX03_C0036G0001</name>
</gene>
<evidence type="ECO:0000256" key="3">
    <source>
        <dbReference type="ARBA" id="ARBA00023134"/>
    </source>
</evidence>
<dbReference type="GO" id="GO:0003924">
    <property type="term" value="F:GTPase activity"/>
    <property type="evidence" value="ECO:0007669"/>
    <property type="project" value="InterPro"/>
</dbReference>
<dbReference type="InterPro" id="IPR012675">
    <property type="entry name" value="Beta-grasp_dom_sf"/>
</dbReference>
<dbReference type="Gene3D" id="3.10.20.30">
    <property type="match status" value="1"/>
</dbReference>
<evidence type="ECO:0000313" key="5">
    <source>
        <dbReference type="EMBL" id="KKU01825.1"/>
    </source>
</evidence>
<dbReference type="InterPro" id="IPR027417">
    <property type="entry name" value="P-loop_NTPase"/>
</dbReference>
<keyword evidence="2" id="KW-0460">Magnesium</keyword>
<dbReference type="InterPro" id="IPR045001">
    <property type="entry name" value="DRG"/>
</dbReference>
<sequence length="356" mass="38602">MDNIGQQIEEIEKEIRETPYHKGTEHHIGKLRAKLAKLKDRLLEGGGKKGGGGGGYAVKKEGDATVVLIGPPSSGKSTLINKITNAESKVAPYAFTTVSVIPGMLKYQDAYIQILDVPGLIEGAKEGKGRGKEVLSVARASDLLLVMVDVERKNALEKLTSELEGAGIRVNGTAPSLLIDKRAGGGLIIHSNVNQDIAKETIKEIAMEFGVKNAEITIKEKLSLDRLIDAFSQSRVYLPALFIVNKIDESPNPRLEKDVLAISAETGEGIDELKEAIWDKLELVRVYLVRPDDEPSYKNPVIAKKGEVIGDVAVKLGSDFAEGKKLAKIWGSSARFPGQEVSLSIPVQEGMQIRFL</sequence>
<evidence type="ECO:0000256" key="1">
    <source>
        <dbReference type="ARBA" id="ARBA00022741"/>
    </source>
</evidence>
<dbReference type="SUPFAM" id="SSF52540">
    <property type="entry name" value="P-loop containing nucleoside triphosphate hydrolases"/>
    <property type="match status" value="1"/>
</dbReference>
<organism evidence="5 6">
    <name type="scientific">Candidatus Woesebacteria bacterium GW2011_GWE1_45_18</name>
    <dbReference type="NCBI Taxonomy" id="1618598"/>
    <lineage>
        <taxon>Bacteria</taxon>
        <taxon>Candidatus Woeseibacteriota</taxon>
    </lineage>
</organism>
<evidence type="ECO:0000256" key="2">
    <source>
        <dbReference type="ARBA" id="ARBA00022842"/>
    </source>
</evidence>
<proteinExistence type="predicted"/>
<dbReference type="GO" id="GO:0005525">
    <property type="term" value="F:GTP binding"/>
    <property type="evidence" value="ECO:0007669"/>
    <property type="project" value="UniProtKB-KW"/>
</dbReference>
<protein>
    <submittedName>
        <fullName evidence="5">Small GTP-binding protein</fullName>
    </submittedName>
</protein>
<dbReference type="InterPro" id="IPR006073">
    <property type="entry name" value="GTP-bd"/>
</dbReference>
<dbReference type="Pfam" id="PF01926">
    <property type="entry name" value="MMR_HSR1"/>
    <property type="match status" value="1"/>
</dbReference>
<dbReference type="CDD" id="cd01896">
    <property type="entry name" value="DRG"/>
    <property type="match status" value="1"/>
</dbReference>
<dbReference type="InterPro" id="IPR031662">
    <property type="entry name" value="GTP-binding_2"/>
</dbReference>
<dbReference type="PRINTS" id="PR00326">
    <property type="entry name" value="GTP1OBG"/>
</dbReference>